<reference evidence="3" key="1">
    <citation type="submission" date="2020-05" db="EMBL/GenBank/DDBJ databases">
        <authorList>
            <person name="Chiriac C."/>
            <person name="Salcher M."/>
            <person name="Ghai R."/>
            <person name="Kavagutti S V."/>
        </authorList>
    </citation>
    <scope>NUCLEOTIDE SEQUENCE</scope>
</reference>
<feature type="region of interest" description="Disordered" evidence="2">
    <location>
        <begin position="343"/>
        <end position="377"/>
    </location>
</feature>
<dbReference type="EMBL" id="CAFBLP010000001">
    <property type="protein sequence ID" value="CAB4856990.1"/>
    <property type="molecule type" value="Genomic_DNA"/>
</dbReference>
<feature type="coiled-coil region" evidence="1">
    <location>
        <begin position="20"/>
        <end position="54"/>
    </location>
</feature>
<accession>A0A6J7CGS8</accession>
<feature type="compositionally biased region" description="Polar residues" evidence="2">
    <location>
        <begin position="367"/>
        <end position="377"/>
    </location>
</feature>
<keyword evidence="1" id="KW-0175">Coiled coil</keyword>
<sequence>MAARADAVQQAGEAGRAEVLAHVQGQLDQVRAELARSQQTNEQYENALQAALEERLTEFAANQHWRFTEVEGRLQRVTDEVALAVPAQIEAASAPLQQRFEHSTELMASRIEELQRAARRFDEQSSALVQHVNDTTAAFNRRLDDSGRVLSSSLDERTMALSQRADEAMVAMRQFVVEQSTNFGRRIEDNDARVVNRMLAMEERVNEHAGTRLAAMEATVGRISSGIDEAIIALSQRVIELENQNLDVMQRINEVAEQIGKIDEEAISQLRDQMSSAIGEAMLVRIELERVASSTGEQFDKINVRIAEVEATVTETVMDVSTAIQLERLEELERAITELDPTQYVRKGDLLSSGPQSPGMAPPPPTQNSSESSLSSW</sequence>
<protein>
    <submittedName>
        <fullName evidence="3">Unannotated protein</fullName>
    </submittedName>
</protein>
<name>A0A6J7CGS8_9ZZZZ</name>
<organism evidence="3">
    <name type="scientific">freshwater metagenome</name>
    <dbReference type="NCBI Taxonomy" id="449393"/>
    <lineage>
        <taxon>unclassified sequences</taxon>
        <taxon>metagenomes</taxon>
        <taxon>ecological metagenomes</taxon>
    </lineage>
</organism>
<evidence type="ECO:0000313" key="3">
    <source>
        <dbReference type="EMBL" id="CAB4856990.1"/>
    </source>
</evidence>
<evidence type="ECO:0000256" key="1">
    <source>
        <dbReference type="SAM" id="Coils"/>
    </source>
</evidence>
<evidence type="ECO:0000256" key="2">
    <source>
        <dbReference type="SAM" id="MobiDB-lite"/>
    </source>
</evidence>
<proteinExistence type="predicted"/>
<gene>
    <name evidence="3" type="ORF">UFOPK3376_00026</name>
</gene>
<dbReference type="AlphaFoldDB" id="A0A6J7CGS8"/>